<dbReference type="Proteomes" id="UP000675880">
    <property type="component" value="Unassembled WGS sequence"/>
</dbReference>
<accession>A0ABM8R2X5</accession>
<reference evidence="1 2" key="1">
    <citation type="submission" date="2021-02" db="EMBL/GenBank/DDBJ databases">
        <authorList>
            <person name="Han P."/>
        </authorList>
    </citation>
    <scope>NUCLEOTIDE SEQUENCE [LARGE SCALE GENOMIC DNA]</scope>
    <source>
        <strain evidence="1">Candidatus Nitrospira sp. ZN2</strain>
    </source>
</reference>
<evidence type="ECO:0000313" key="2">
    <source>
        <dbReference type="Proteomes" id="UP000675880"/>
    </source>
</evidence>
<organism evidence="1 2">
    <name type="scientific">Nitrospira defluvii</name>
    <dbReference type="NCBI Taxonomy" id="330214"/>
    <lineage>
        <taxon>Bacteria</taxon>
        <taxon>Pseudomonadati</taxon>
        <taxon>Nitrospirota</taxon>
        <taxon>Nitrospiria</taxon>
        <taxon>Nitrospirales</taxon>
        <taxon>Nitrospiraceae</taxon>
        <taxon>Nitrospira</taxon>
    </lineage>
</organism>
<sequence length="128" mass="14577">MTRPGQIKLSVEGWPEEDSLEVDLEAGRTYFVRISLVGRGVFTHTRTYLKIEKRDSGRYRLCKVQGINSDIPKESAAWSWLTSICEAISSSRTDFEIGSRYYQLELIPTDIATQEIKGLRLMKPCLAC</sequence>
<evidence type="ECO:0000313" key="1">
    <source>
        <dbReference type="EMBL" id="CAE6729683.1"/>
    </source>
</evidence>
<comment type="caution">
    <text evidence="1">The sequence shown here is derived from an EMBL/GenBank/DDBJ whole genome shotgun (WGS) entry which is preliminary data.</text>
</comment>
<proteinExistence type="predicted"/>
<protein>
    <submittedName>
        <fullName evidence="1">Uncharacterized protein</fullName>
    </submittedName>
</protein>
<keyword evidence="2" id="KW-1185">Reference proteome</keyword>
<gene>
    <name evidence="1" type="ORF">NSPZN2_100293</name>
</gene>
<name>A0ABM8R2X5_9BACT</name>
<dbReference type="EMBL" id="CAJNBJ010000002">
    <property type="protein sequence ID" value="CAE6729683.1"/>
    <property type="molecule type" value="Genomic_DNA"/>
</dbReference>